<dbReference type="HOGENOM" id="CLU_004495_5_0_1"/>
<name>L8WVA4_THACA</name>
<reference evidence="7 8" key="1">
    <citation type="journal article" date="2013" name="Nat. Commun.">
        <title>The evolution and pathogenic mechanisms of the rice sheath blight pathogen.</title>
        <authorList>
            <person name="Zheng A."/>
            <person name="Lin R."/>
            <person name="Xu L."/>
            <person name="Qin P."/>
            <person name="Tang C."/>
            <person name="Ai P."/>
            <person name="Zhang D."/>
            <person name="Liu Y."/>
            <person name="Sun Z."/>
            <person name="Feng H."/>
            <person name="Wang Y."/>
            <person name="Chen Y."/>
            <person name="Liang X."/>
            <person name="Fu R."/>
            <person name="Li Q."/>
            <person name="Zhang J."/>
            <person name="Yu X."/>
            <person name="Xie Z."/>
            <person name="Ding L."/>
            <person name="Guan P."/>
            <person name="Tang J."/>
            <person name="Liang Y."/>
            <person name="Wang S."/>
            <person name="Deng Q."/>
            <person name="Li S."/>
            <person name="Zhu J."/>
            <person name="Wang L."/>
            <person name="Liu H."/>
            <person name="Li P."/>
        </authorList>
    </citation>
    <scope>NUCLEOTIDE SEQUENCE [LARGE SCALE GENOMIC DNA]</scope>
    <source>
        <strain evidence="8">AG-1 IA</strain>
    </source>
</reference>
<proteinExistence type="predicted"/>
<feature type="transmembrane region" description="Helical" evidence="6">
    <location>
        <begin position="297"/>
        <end position="320"/>
    </location>
</feature>
<feature type="transmembrane region" description="Helical" evidence="6">
    <location>
        <begin position="146"/>
        <end position="165"/>
    </location>
</feature>
<evidence type="ECO:0000313" key="8">
    <source>
        <dbReference type="Proteomes" id="UP000011668"/>
    </source>
</evidence>
<evidence type="ECO:0000256" key="3">
    <source>
        <dbReference type="ARBA" id="ARBA00022692"/>
    </source>
</evidence>
<evidence type="ECO:0000256" key="6">
    <source>
        <dbReference type="SAM" id="Phobius"/>
    </source>
</evidence>
<feature type="transmembrane region" description="Helical" evidence="6">
    <location>
        <begin position="102"/>
        <end position="126"/>
    </location>
</feature>
<comment type="caution">
    <text evidence="7">The sequence shown here is derived from an EMBL/GenBank/DDBJ whole genome shotgun (WGS) entry which is preliminary data.</text>
</comment>
<feature type="transmembrane region" description="Helical" evidence="6">
    <location>
        <begin position="177"/>
        <end position="196"/>
    </location>
</feature>
<feature type="transmembrane region" description="Helical" evidence="6">
    <location>
        <begin position="29"/>
        <end position="48"/>
    </location>
</feature>
<keyword evidence="5 6" id="KW-0472">Membrane</keyword>
<dbReference type="PANTHER" id="PTHR45649">
    <property type="entry name" value="AMINO-ACID PERMEASE BAT1"/>
    <property type="match status" value="1"/>
</dbReference>
<evidence type="ECO:0000313" key="7">
    <source>
        <dbReference type="EMBL" id="ELU42056.1"/>
    </source>
</evidence>
<keyword evidence="3 6" id="KW-0812">Transmembrane</keyword>
<dbReference type="OrthoDB" id="3900342at2759"/>
<dbReference type="Proteomes" id="UP000011668">
    <property type="component" value="Unassembled WGS sequence"/>
</dbReference>
<evidence type="ECO:0000256" key="1">
    <source>
        <dbReference type="ARBA" id="ARBA00004141"/>
    </source>
</evidence>
<evidence type="ECO:0000256" key="2">
    <source>
        <dbReference type="ARBA" id="ARBA00022448"/>
    </source>
</evidence>
<organism evidence="7 8">
    <name type="scientific">Thanatephorus cucumeris (strain AG1-IA)</name>
    <name type="common">Rice sheath blight fungus</name>
    <name type="synonym">Rhizoctonia solani</name>
    <dbReference type="NCBI Taxonomy" id="983506"/>
    <lineage>
        <taxon>Eukaryota</taxon>
        <taxon>Fungi</taxon>
        <taxon>Dikarya</taxon>
        <taxon>Basidiomycota</taxon>
        <taxon>Agaricomycotina</taxon>
        <taxon>Agaricomycetes</taxon>
        <taxon>Cantharellales</taxon>
        <taxon>Ceratobasidiaceae</taxon>
        <taxon>Rhizoctonia</taxon>
        <taxon>Rhizoctonia solani AG-1</taxon>
    </lineage>
</organism>
<dbReference type="GO" id="GO:0016020">
    <property type="term" value="C:membrane"/>
    <property type="evidence" value="ECO:0007669"/>
    <property type="project" value="UniProtKB-SubCell"/>
</dbReference>
<dbReference type="Pfam" id="PF13520">
    <property type="entry name" value="AA_permease_2"/>
    <property type="match status" value="1"/>
</dbReference>
<gene>
    <name evidence="7" type="ORF">AG1IA_03907</name>
</gene>
<dbReference type="STRING" id="983506.L8WVA4"/>
<dbReference type="AlphaFoldDB" id="L8WVA4"/>
<dbReference type="PANTHER" id="PTHR45649:SF3">
    <property type="entry name" value="POLYAMINE TRANSPORTER TPO5"/>
    <property type="match status" value="1"/>
</dbReference>
<dbReference type="PROSITE" id="PS00218">
    <property type="entry name" value="AMINO_ACID_PERMEASE_1"/>
    <property type="match status" value="1"/>
</dbReference>
<evidence type="ECO:0000256" key="5">
    <source>
        <dbReference type="ARBA" id="ARBA00023136"/>
    </source>
</evidence>
<feature type="transmembrane region" description="Helical" evidence="6">
    <location>
        <begin position="216"/>
        <end position="236"/>
    </location>
</feature>
<dbReference type="GO" id="GO:0022857">
    <property type="term" value="F:transmembrane transporter activity"/>
    <property type="evidence" value="ECO:0007669"/>
    <property type="project" value="InterPro"/>
</dbReference>
<dbReference type="EMBL" id="AFRT01000938">
    <property type="protein sequence ID" value="ELU42056.1"/>
    <property type="molecule type" value="Genomic_DNA"/>
</dbReference>
<dbReference type="Gene3D" id="1.20.1740.10">
    <property type="entry name" value="Amino acid/polyamine transporter I"/>
    <property type="match status" value="1"/>
</dbReference>
<dbReference type="InterPro" id="IPR002293">
    <property type="entry name" value="AA/rel_permease1"/>
</dbReference>
<protein>
    <submittedName>
        <fullName evidence="7">GABA permease</fullName>
    </submittedName>
</protein>
<feature type="transmembrane region" description="Helical" evidence="6">
    <location>
        <begin position="350"/>
        <end position="372"/>
    </location>
</feature>
<keyword evidence="4 6" id="KW-1133">Transmembrane helix</keyword>
<sequence length="418" mass="45359">MAPPSEKRAHDSHVVQDTNAEARLAQMGYNFAIMAVPFGSSTTLALALTDGGAVTVLYGWIIVSLISLAIAASLAEICSVFPTAGGVYYWSHMLASPRYAPIASWTTGWFGLVGNWTVTASINFSLAQLILSAIGLWRDGWVATPWQTLLCYWAVMIFCALVNVFANRWLDRLNTWCIYWTAASVVVIIVTLLVMADDRRSGEFVFSYYDASAAGWPSGWAFFVGLLQALSFGYRLTMGGFQQYDRAQVGAVADGHYARYVDLLHSNCPFILFRTGYGMVAAMCEEVQNPEREVPKAMVLSVAAAAVTGIIYLVPILFVLPDIPTLLGVASGQPMPLLYKIVTGSPGGGFGLLFLIIGIGFFAGIGALTAACKSTPANHIRSDQDQAKLNSLPHPLQRDVHGHFRAMGLFRFLVFGLV</sequence>
<feature type="transmembrane region" description="Helical" evidence="6">
    <location>
        <begin position="60"/>
        <end position="90"/>
    </location>
</feature>
<dbReference type="GO" id="GO:0006865">
    <property type="term" value="P:amino acid transport"/>
    <property type="evidence" value="ECO:0007669"/>
    <property type="project" value="InterPro"/>
</dbReference>
<accession>L8WVA4</accession>
<comment type="subcellular location">
    <subcellularLocation>
        <location evidence="1">Membrane</location>
        <topology evidence="1">Multi-pass membrane protein</topology>
    </subcellularLocation>
</comment>
<keyword evidence="2" id="KW-0813">Transport</keyword>
<keyword evidence="8" id="KW-1185">Reference proteome</keyword>
<dbReference type="InterPro" id="IPR004840">
    <property type="entry name" value="Amino_acid_permease_CS"/>
</dbReference>
<evidence type="ECO:0000256" key="4">
    <source>
        <dbReference type="ARBA" id="ARBA00022989"/>
    </source>
</evidence>